<feature type="domain" description="Protein kinase" evidence="1">
    <location>
        <begin position="25"/>
        <end position="290"/>
    </location>
</feature>
<proteinExistence type="predicted"/>
<name>A0A8H5FUU5_9AGAR</name>
<keyword evidence="3" id="KW-1185">Reference proteome</keyword>
<dbReference type="Proteomes" id="UP000559027">
    <property type="component" value="Unassembled WGS sequence"/>
</dbReference>
<evidence type="ECO:0000313" key="2">
    <source>
        <dbReference type="EMBL" id="KAF5349961.1"/>
    </source>
</evidence>
<dbReference type="GO" id="GO:0005524">
    <property type="term" value="F:ATP binding"/>
    <property type="evidence" value="ECO:0007669"/>
    <property type="project" value="InterPro"/>
</dbReference>
<dbReference type="Pfam" id="PF00069">
    <property type="entry name" value="Pkinase"/>
    <property type="match status" value="1"/>
</dbReference>
<dbReference type="Gene3D" id="1.10.510.10">
    <property type="entry name" value="Transferase(Phosphotransferase) domain 1"/>
    <property type="match status" value="1"/>
</dbReference>
<sequence>MTEHWIPDDLQILSYEDLTHLVRWDPSRDPICSGGYADIYTGKYLKDAQTEVDVAIKVLRLCEERERNIEATKCLISERAIWRDLNHKNILPLIGVAKDLGKLGFPVLISPWCSNNTITYYLLAHPEADKSQLILGVVDGLEYLHQQDVIHGDLKPSNILISDEGLALLCDFNCSSATRRGFTTKPTGTVRYQAPELLGEGAKHTKSSDIYGLGMTCSEIWTGTKPYSLFQKEASIILHVAKTKARPPRPDTICAKTNGLWDVFDQCWATIPEERLETSQAADSLRRVLLLNQEGLP</sequence>
<dbReference type="InterPro" id="IPR000719">
    <property type="entry name" value="Prot_kinase_dom"/>
</dbReference>
<dbReference type="PROSITE" id="PS00108">
    <property type="entry name" value="PROTEIN_KINASE_ST"/>
    <property type="match status" value="1"/>
</dbReference>
<gene>
    <name evidence="2" type="ORF">D9756_009117</name>
</gene>
<dbReference type="SMART" id="SM00220">
    <property type="entry name" value="S_TKc"/>
    <property type="match status" value="1"/>
</dbReference>
<dbReference type="InterPro" id="IPR011009">
    <property type="entry name" value="Kinase-like_dom_sf"/>
</dbReference>
<accession>A0A8H5FUU5</accession>
<dbReference type="OrthoDB" id="5966500at2759"/>
<dbReference type="InterPro" id="IPR051681">
    <property type="entry name" value="Ser/Thr_Kinases-Pseudokinases"/>
</dbReference>
<dbReference type="PROSITE" id="PS50011">
    <property type="entry name" value="PROTEIN_KINASE_DOM"/>
    <property type="match status" value="1"/>
</dbReference>
<reference evidence="2 3" key="1">
    <citation type="journal article" date="2020" name="ISME J.">
        <title>Uncovering the hidden diversity of litter-decomposition mechanisms in mushroom-forming fungi.</title>
        <authorList>
            <person name="Floudas D."/>
            <person name="Bentzer J."/>
            <person name="Ahren D."/>
            <person name="Johansson T."/>
            <person name="Persson P."/>
            <person name="Tunlid A."/>
        </authorList>
    </citation>
    <scope>NUCLEOTIDE SEQUENCE [LARGE SCALE GENOMIC DNA]</scope>
    <source>
        <strain evidence="2 3">CBS 146.42</strain>
    </source>
</reference>
<dbReference type="PANTHER" id="PTHR44329">
    <property type="entry name" value="SERINE/THREONINE-PROTEIN KINASE TNNI3K-RELATED"/>
    <property type="match status" value="1"/>
</dbReference>
<dbReference type="EMBL" id="JAACJO010000015">
    <property type="protein sequence ID" value="KAF5349961.1"/>
    <property type="molecule type" value="Genomic_DNA"/>
</dbReference>
<evidence type="ECO:0000313" key="3">
    <source>
        <dbReference type="Proteomes" id="UP000559027"/>
    </source>
</evidence>
<dbReference type="AlphaFoldDB" id="A0A8H5FUU5"/>
<dbReference type="SUPFAM" id="SSF56112">
    <property type="entry name" value="Protein kinase-like (PK-like)"/>
    <property type="match status" value="1"/>
</dbReference>
<evidence type="ECO:0000259" key="1">
    <source>
        <dbReference type="PROSITE" id="PS50011"/>
    </source>
</evidence>
<organism evidence="2 3">
    <name type="scientific">Leucocoprinus leucothites</name>
    <dbReference type="NCBI Taxonomy" id="201217"/>
    <lineage>
        <taxon>Eukaryota</taxon>
        <taxon>Fungi</taxon>
        <taxon>Dikarya</taxon>
        <taxon>Basidiomycota</taxon>
        <taxon>Agaricomycotina</taxon>
        <taxon>Agaricomycetes</taxon>
        <taxon>Agaricomycetidae</taxon>
        <taxon>Agaricales</taxon>
        <taxon>Agaricineae</taxon>
        <taxon>Agaricaceae</taxon>
        <taxon>Leucocoprinus</taxon>
    </lineage>
</organism>
<protein>
    <recommendedName>
        <fullName evidence="1">Protein kinase domain-containing protein</fullName>
    </recommendedName>
</protein>
<dbReference type="GO" id="GO:0004674">
    <property type="term" value="F:protein serine/threonine kinase activity"/>
    <property type="evidence" value="ECO:0007669"/>
    <property type="project" value="TreeGrafter"/>
</dbReference>
<comment type="caution">
    <text evidence="2">The sequence shown here is derived from an EMBL/GenBank/DDBJ whole genome shotgun (WGS) entry which is preliminary data.</text>
</comment>
<dbReference type="InterPro" id="IPR008271">
    <property type="entry name" value="Ser/Thr_kinase_AS"/>
</dbReference>